<evidence type="ECO:0000313" key="3">
    <source>
        <dbReference type="Proteomes" id="UP001162060"/>
    </source>
</evidence>
<name>A0AAV1UN41_9STRA</name>
<gene>
    <name evidence="2" type="ORF">PM001_LOCUS19858</name>
</gene>
<dbReference type="Proteomes" id="UP001162060">
    <property type="component" value="Unassembled WGS sequence"/>
</dbReference>
<sequence>MAGVHSHTTASSDFGGYDHRIFRPSTRNASETGHEEEEEQKTTSAGVCDPGGVFDGMAINVTIDFLTRLATHWMYYSLGCKELVMVYECITICA</sequence>
<feature type="region of interest" description="Disordered" evidence="1">
    <location>
        <begin position="1"/>
        <end position="47"/>
    </location>
</feature>
<feature type="compositionally biased region" description="Polar residues" evidence="1">
    <location>
        <begin position="1"/>
        <end position="12"/>
    </location>
</feature>
<evidence type="ECO:0000256" key="1">
    <source>
        <dbReference type="SAM" id="MobiDB-lite"/>
    </source>
</evidence>
<reference evidence="2" key="1">
    <citation type="submission" date="2024-01" db="EMBL/GenBank/DDBJ databases">
        <authorList>
            <person name="Webb A."/>
        </authorList>
    </citation>
    <scope>NUCLEOTIDE SEQUENCE</scope>
    <source>
        <strain evidence="2">Pm1</strain>
    </source>
</reference>
<protein>
    <submittedName>
        <fullName evidence="2">Uncharacterized protein</fullName>
    </submittedName>
</protein>
<proteinExistence type="predicted"/>
<comment type="caution">
    <text evidence="2">The sequence shown here is derived from an EMBL/GenBank/DDBJ whole genome shotgun (WGS) entry which is preliminary data.</text>
</comment>
<dbReference type="AlphaFoldDB" id="A0AAV1UN41"/>
<dbReference type="EMBL" id="CAKLBY020000217">
    <property type="protein sequence ID" value="CAK7934708.1"/>
    <property type="molecule type" value="Genomic_DNA"/>
</dbReference>
<organism evidence="2 3">
    <name type="scientific">Peronospora matthiolae</name>
    <dbReference type="NCBI Taxonomy" id="2874970"/>
    <lineage>
        <taxon>Eukaryota</taxon>
        <taxon>Sar</taxon>
        <taxon>Stramenopiles</taxon>
        <taxon>Oomycota</taxon>
        <taxon>Peronosporomycetes</taxon>
        <taxon>Peronosporales</taxon>
        <taxon>Peronosporaceae</taxon>
        <taxon>Peronospora</taxon>
    </lineage>
</organism>
<accession>A0AAV1UN41</accession>
<evidence type="ECO:0000313" key="2">
    <source>
        <dbReference type="EMBL" id="CAK7934708.1"/>
    </source>
</evidence>